<evidence type="ECO:0000313" key="3">
    <source>
        <dbReference type="Proteomes" id="UP000583800"/>
    </source>
</evidence>
<keyword evidence="3" id="KW-1185">Reference proteome</keyword>
<dbReference type="Pfam" id="PF01047">
    <property type="entry name" value="MarR"/>
    <property type="match status" value="1"/>
</dbReference>
<evidence type="ECO:0000313" key="2">
    <source>
        <dbReference type="EMBL" id="MBB6350568.1"/>
    </source>
</evidence>
<dbReference type="RefSeq" id="WP_185088331.1">
    <property type="nucleotide sequence ID" value="NZ_JACHJB010000003.1"/>
</dbReference>
<dbReference type="GO" id="GO:0003677">
    <property type="term" value="F:DNA binding"/>
    <property type="evidence" value="ECO:0007669"/>
    <property type="project" value="UniProtKB-KW"/>
</dbReference>
<reference evidence="2 3" key="1">
    <citation type="submission" date="2020-08" db="EMBL/GenBank/DDBJ databases">
        <title>Sequencing the genomes of 1000 actinobacteria strains.</title>
        <authorList>
            <person name="Klenk H.-P."/>
        </authorList>
    </citation>
    <scope>NUCLEOTIDE SEQUENCE [LARGE SCALE GENOMIC DNA]</scope>
    <source>
        <strain evidence="2 3">DSM 45913</strain>
    </source>
</reference>
<dbReference type="InterPro" id="IPR000835">
    <property type="entry name" value="HTH_MarR-typ"/>
</dbReference>
<dbReference type="PANTHER" id="PTHR33164:SF95">
    <property type="entry name" value="TRANSCRIPTIONAL REGULATOR"/>
    <property type="match status" value="1"/>
</dbReference>
<dbReference type="InterPro" id="IPR036388">
    <property type="entry name" value="WH-like_DNA-bd_sf"/>
</dbReference>
<gene>
    <name evidence="2" type="ORF">FHU36_007140</name>
</gene>
<name>A0A7X0F065_9ACTN</name>
<dbReference type="PANTHER" id="PTHR33164">
    <property type="entry name" value="TRANSCRIPTIONAL REGULATOR, MARR FAMILY"/>
    <property type="match status" value="1"/>
</dbReference>
<accession>A0A7X0F065</accession>
<dbReference type="SMART" id="SM00347">
    <property type="entry name" value="HTH_MARR"/>
    <property type="match status" value="1"/>
</dbReference>
<evidence type="ECO:0000259" key="1">
    <source>
        <dbReference type="PROSITE" id="PS50995"/>
    </source>
</evidence>
<dbReference type="Proteomes" id="UP000583800">
    <property type="component" value="Unassembled WGS sequence"/>
</dbReference>
<dbReference type="SUPFAM" id="SSF46785">
    <property type="entry name" value="Winged helix' DNA-binding domain"/>
    <property type="match status" value="1"/>
</dbReference>
<dbReference type="AlphaFoldDB" id="A0A7X0F065"/>
<protein>
    <submittedName>
        <fullName evidence="2">DNA-binding MarR family transcriptional regulator</fullName>
    </submittedName>
</protein>
<sequence length="167" mass="18432">MAREADKPAARRGGSRGEAIATPQALLAAPGYVARRLYQSYVALWTRTVDPVLTGPQFAVLTAVDHHPGVDQGSLASSVALDRSTMADIVRRLEDNGLIVRHTALHDGRRKLLHLTEEGSRRLAEVNKRARELDEQLLKGYSPAERERVLREMTALAAQWEGLMGDE</sequence>
<organism evidence="2 3">
    <name type="scientific">Nonomuraea muscovyensis</name>
    <dbReference type="NCBI Taxonomy" id="1124761"/>
    <lineage>
        <taxon>Bacteria</taxon>
        <taxon>Bacillati</taxon>
        <taxon>Actinomycetota</taxon>
        <taxon>Actinomycetes</taxon>
        <taxon>Streptosporangiales</taxon>
        <taxon>Streptosporangiaceae</taxon>
        <taxon>Nonomuraea</taxon>
    </lineage>
</organism>
<dbReference type="PRINTS" id="PR00598">
    <property type="entry name" value="HTHMARR"/>
</dbReference>
<comment type="caution">
    <text evidence="2">The sequence shown here is derived from an EMBL/GenBank/DDBJ whole genome shotgun (WGS) entry which is preliminary data.</text>
</comment>
<feature type="domain" description="HTH marR-type" evidence="1">
    <location>
        <begin position="1"/>
        <end position="158"/>
    </location>
</feature>
<dbReference type="Gene3D" id="1.10.10.10">
    <property type="entry name" value="Winged helix-like DNA-binding domain superfamily/Winged helix DNA-binding domain"/>
    <property type="match status" value="1"/>
</dbReference>
<keyword evidence="2" id="KW-0238">DNA-binding</keyword>
<dbReference type="GO" id="GO:0003700">
    <property type="term" value="F:DNA-binding transcription factor activity"/>
    <property type="evidence" value="ECO:0007669"/>
    <property type="project" value="InterPro"/>
</dbReference>
<dbReference type="InterPro" id="IPR039422">
    <property type="entry name" value="MarR/SlyA-like"/>
</dbReference>
<dbReference type="EMBL" id="JACHJB010000003">
    <property type="protein sequence ID" value="MBB6350568.1"/>
    <property type="molecule type" value="Genomic_DNA"/>
</dbReference>
<dbReference type="InterPro" id="IPR036390">
    <property type="entry name" value="WH_DNA-bd_sf"/>
</dbReference>
<proteinExistence type="predicted"/>
<dbReference type="PROSITE" id="PS50995">
    <property type="entry name" value="HTH_MARR_2"/>
    <property type="match status" value="1"/>
</dbReference>
<dbReference type="GO" id="GO:0006950">
    <property type="term" value="P:response to stress"/>
    <property type="evidence" value="ECO:0007669"/>
    <property type="project" value="TreeGrafter"/>
</dbReference>